<proteinExistence type="predicted"/>
<dbReference type="AlphaFoldDB" id="A0A0F9I0E5"/>
<feature type="transmembrane region" description="Helical" evidence="1">
    <location>
        <begin position="46"/>
        <end position="65"/>
    </location>
</feature>
<comment type="caution">
    <text evidence="2">The sequence shown here is derived from an EMBL/GenBank/DDBJ whole genome shotgun (WGS) entry which is preliminary data.</text>
</comment>
<evidence type="ECO:0000256" key="1">
    <source>
        <dbReference type="SAM" id="Phobius"/>
    </source>
</evidence>
<keyword evidence="1" id="KW-0472">Membrane</keyword>
<dbReference type="EMBL" id="LAZR01020854">
    <property type="protein sequence ID" value="KKL87360.1"/>
    <property type="molecule type" value="Genomic_DNA"/>
</dbReference>
<name>A0A0F9I0E5_9ZZZZ</name>
<gene>
    <name evidence="2" type="ORF">LCGC14_1935480</name>
</gene>
<evidence type="ECO:0000313" key="2">
    <source>
        <dbReference type="EMBL" id="KKL87360.1"/>
    </source>
</evidence>
<protein>
    <submittedName>
        <fullName evidence="2">Uncharacterized protein</fullName>
    </submittedName>
</protein>
<reference evidence="2" key="1">
    <citation type="journal article" date="2015" name="Nature">
        <title>Complex archaea that bridge the gap between prokaryotes and eukaryotes.</title>
        <authorList>
            <person name="Spang A."/>
            <person name="Saw J.H."/>
            <person name="Jorgensen S.L."/>
            <person name="Zaremba-Niedzwiedzka K."/>
            <person name="Martijn J."/>
            <person name="Lind A.E."/>
            <person name="van Eijk R."/>
            <person name="Schleper C."/>
            <person name="Guy L."/>
            <person name="Ettema T.J."/>
        </authorList>
    </citation>
    <scope>NUCLEOTIDE SEQUENCE</scope>
</reference>
<keyword evidence="1" id="KW-1133">Transmembrane helix</keyword>
<organism evidence="2">
    <name type="scientific">marine sediment metagenome</name>
    <dbReference type="NCBI Taxonomy" id="412755"/>
    <lineage>
        <taxon>unclassified sequences</taxon>
        <taxon>metagenomes</taxon>
        <taxon>ecological metagenomes</taxon>
    </lineage>
</organism>
<accession>A0A0F9I0E5</accession>
<keyword evidence="1" id="KW-0812">Transmembrane</keyword>
<sequence length="74" mass="8426">MYIPTPRRLRPWRRLPMVVDDALFVLALYAGGAWLMSKAFGSIPGFPLWPLVFFLAYVGWVHGYAMGSRPMGPR</sequence>
<feature type="transmembrane region" description="Helical" evidence="1">
    <location>
        <begin position="21"/>
        <end position="40"/>
    </location>
</feature>